<keyword evidence="1" id="KW-0472">Membrane</keyword>
<sequence>MEAAMVDNNVDFDQRIRRLNKKHAALSRGYTARMRKDGLIELKPRRSGGRSPFKALLMLCIAVLAFKAFLLASLGPDSYDARLSRLAEGTPVEQAGAWVMQADPASRFLAEQIGPILR</sequence>
<evidence type="ECO:0000313" key="3">
    <source>
        <dbReference type="Proteomes" id="UP000813672"/>
    </source>
</evidence>
<accession>A0A9Q3WM53</accession>
<dbReference type="AlphaFoldDB" id="A0A9Q3WM53"/>
<gene>
    <name evidence="2" type="ORF">KBY27_14420</name>
</gene>
<comment type="caution">
    <text evidence="2">The sequence shown here is derived from an EMBL/GenBank/DDBJ whole genome shotgun (WGS) entry which is preliminary data.</text>
</comment>
<name>A0A9Q3WM53_9RHOB</name>
<keyword evidence="1" id="KW-0812">Transmembrane</keyword>
<evidence type="ECO:0000256" key="1">
    <source>
        <dbReference type="SAM" id="Phobius"/>
    </source>
</evidence>
<organism evidence="2 3">
    <name type="scientific">Ruegeria pomeroyi</name>
    <dbReference type="NCBI Taxonomy" id="89184"/>
    <lineage>
        <taxon>Bacteria</taxon>
        <taxon>Pseudomonadati</taxon>
        <taxon>Pseudomonadota</taxon>
        <taxon>Alphaproteobacteria</taxon>
        <taxon>Rhodobacterales</taxon>
        <taxon>Roseobacteraceae</taxon>
        <taxon>Ruegeria</taxon>
    </lineage>
</organism>
<keyword evidence="1" id="KW-1133">Transmembrane helix</keyword>
<dbReference type="Proteomes" id="UP000813672">
    <property type="component" value="Unassembled WGS sequence"/>
</dbReference>
<protein>
    <submittedName>
        <fullName evidence="2">Uncharacterized protein</fullName>
    </submittedName>
</protein>
<evidence type="ECO:0000313" key="2">
    <source>
        <dbReference type="EMBL" id="MCE8538641.1"/>
    </source>
</evidence>
<dbReference type="EMBL" id="JAGQAF010000009">
    <property type="protein sequence ID" value="MCE8538641.1"/>
    <property type="molecule type" value="Genomic_DNA"/>
</dbReference>
<feature type="transmembrane region" description="Helical" evidence="1">
    <location>
        <begin position="55"/>
        <end position="75"/>
    </location>
</feature>
<reference evidence="2" key="1">
    <citation type="journal article" date="2021" name="Environ. Microbiol.">
        <title>Cryptic niche differentiation of novel sediment ecotypes of Rugeria pomeroyi correlates with nitrate respiration.</title>
        <authorList>
            <person name="Lin X."/>
            <person name="McNichol J."/>
            <person name="Chu X."/>
            <person name="Qian Y."/>
            <person name="Luo H."/>
        </authorList>
    </citation>
    <scope>NUCLEOTIDE SEQUENCE</scope>
    <source>
        <strain evidence="2">SZCCDBB064</strain>
    </source>
</reference>
<proteinExistence type="predicted"/>